<dbReference type="SUPFAM" id="SSF51905">
    <property type="entry name" value="FAD/NAD(P)-binding domain"/>
    <property type="match status" value="1"/>
</dbReference>
<dbReference type="InterPro" id="IPR027477">
    <property type="entry name" value="Succ_DH/fumarate_Rdtase_cat_sf"/>
</dbReference>
<dbReference type="GO" id="GO:0008734">
    <property type="term" value="F:L-aspartate oxidase activity"/>
    <property type="evidence" value="ECO:0007669"/>
    <property type="project" value="UniProtKB-EC"/>
</dbReference>
<keyword evidence="5" id="KW-0285">Flavoprotein</keyword>
<keyword evidence="7" id="KW-0274">FAD</keyword>
<comment type="cofactor">
    <cofactor evidence="1">
        <name>FAD</name>
        <dbReference type="ChEBI" id="CHEBI:57692"/>
    </cofactor>
</comment>
<evidence type="ECO:0000256" key="8">
    <source>
        <dbReference type="ARBA" id="ARBA00023002"/>
    </source>
</evidence>
<evidence type="ECO:0000256" key="4">
    <source>
        <dbReference type="ARBA" id="ARBA00012173"/>
    </source>
</evidence>
<evidence type="ECO:0000256" key="7">
    <source>
        <dbReference type="ARBA" id="ARBA00022827"/>
    </source>
</evidence>
<dbReference type="NCBIfam" id="NF006567">
    <property type="entry name" value="PRK09077.1"/>
    <property type="match status" value="1"/>
</dbReference>
<dbReference type="InterPro" id="IPR015939">
    <property type="entry name" value="Fum_Rdtase/Succ_DH_flav-like_C"/>
</dbReference>
<proteinExistence type="inferred from homology"/>
<dbReference type="PANTHER" id="PTHR42716:SF2">
    <property type="entry name" value="L-ASPARTATE OXIDASE, CHLOROPLASTIC"/>
    <property type="match status" value="1"/>
</dbReference>
<dbReference type="InterPro" id="IPR003953">
    <property type="entry name" value="FAD-dep_OxRdtase_2_FAD-bd"/>
</dbReference>
<dbReference type="AlphaFoldDB" id="A0A381QYW5"/>
<dbReference type="PRINTS" id="PR00368">
    <property type="entry name" value="FADPNR"/>
</dbReference>
<organism evidence="11">
    <name type="scientific">marine metagenome</name>
    <dbReference type="NCBI Taxonomy" id="408172"/>
    <lineage>
        <taxon>unclassified sequences</taxon>
        <taxon>metagenomes</taxon>
        <taxon>ecological metagenomes</taxon>
    </lineage>
</organism>
<dbReference type="SUPFAM" id="SSF46977">
    <property type="entry name" value="Succinate dehydrogenase/fumarate reductase flavoprotein C-terminal domain"/>
    <property type="match status" value="1"/>
</dbReference>
<feature type="domain" description="FAD-dependent oxidoreductase 2 FAD-binding" evidence="9">
    <location>
        <begin position="77"/>
        <end position="453"/>
    </location>
</feature>
<dbReference type="Pfam" id="PF02910">
    <property type="entry name" value="Succ_DH_flav_C"/>
    <property type="match status" value="1"/>
</dbReference>
<evidence type="ECO:0000256" key="5">
    <source>
        <dbReference type="ARBA" id="ARBA00022630"/>
    </source>
</evidence>
<dbReference type="PIRSF" id="PIRSF000171">
    <property type="entry name" value="SDHA_APRA_LASPO"/>
    <property type="match status" value="1"/>
</dbReference>
<dbReference type="EC" id="1.4.3.16" evidence="4"/>
<comment type="similarity">
    <text evidence="3">Belongs to the FAD-dependent oxidoreductase 2 family. NadB subfamily.</text>
</comment>
<dbReference type="Gene3D" id="1.20.58.100">
    <property type="entry name" value="Fumarate reductase/succinate dehydrogenase flavoprotein-like, C-terminal domain"/>
    <property type="match status" value="1"/>
</dbReference>
<gene>
    <name evidence="11" type="ORF">METZ01_LOCUS37495</name>
</gene>
<name>A0A381QYW5_9ZZZZ</name>
<keyword evidence="8" id="KW-0560">Oxidoreductase</keyword>
<dbReference type="PANTHER" id="PTHR42716">
    <property type="entry name" value="L-ASPARTATE OXIDASE"/>
    <property type="match status" value="1"/>
</dbReference>
<feature type="domain" description="Fumarate reductase/succinate dehydrogenase flavoprotein-like C-terminal" evidence="10">
    <location>
        <begin position="503"/>
        <end position="587"/>
    </location>
</feature>
<dbReference type="Gene3D" id="3.90.700.10">
    <property type="entry name" value="Succinate dehydrogenase/fumarate reductase flavoprotein, catalytic domain"/>
    <property type="match status" value="1"/>
</dbReference>
<dbReference type="FunFam" id="3.90.700.10:FF:000002">
    <property type="entry name" value="L-aspartate oxidase"/>
    <property type="match status" value="1"/>
</dbReference>
<dbReference type="GO" id="GO:0034628">
    <property type="term" value="P:'de novo' NAD+ biosynthetic process from L-aspartate"/>
    <property type="evidence" value="ECO:0007669"/>
    <property type="project" value="TreeGrafter"/>
</dbReference>
<dbReference type="EMBL" id="UINC01001600">
    <property type="protein sequence ID" value="SUZ84641.1"/>
    <property type="molecule type" value="Genomic_DNA"/>
</dbReference>
<evidence type="ECO:0000259" key="10">
    <source>
        <dbReference type="Pfam" id="PF02910"/>
    </source>
</evidence>
<dbReference type="InterPro" id="IPR037099">
    <property type="entry name" value="Fum_R/Succ_DH_flav-like_C_sf"/>
</dbReference>
<dbReference type="Pfam" id="PF00890">
    <property type="entry name" value="FAD_binding_2"/>
    <property type="match status" value="1"/>
</dbReference>
<evidence type="ECO:0000256" key="3">
    <source>
        <dbReference type="ARBA" id="ARBA00008562"/>
    </source>
</evidence>
<dbReference type="NCBIfam" id="TIGR00551">
    <property type="entry name" value="nadB"/>
    <property type="match status" value="1"/>
</dbReference>
<keyword evidence="6" id="KW-0662">Pyridine nucleotide biosynthesis</keyword>
<dbReference type="FunFam" id="1.20.58.100:FF:000002">
    <property type="entry name" value="L-aspartate oxidase"/>
    <property type="match status" value="1"/>
</dbReference>
<dbReference type="InterPro" id="IPR005288">
    <property type="entry name" value="NadB"/>
</dbReference>
<evidence type="ECO:0000259" key="9">
    <source>
        <dbReference type="Pfam" id="PF00890"/>
    </source>
</evidence>
<dbReference type="Gene3D" id="3.50.50.60">
    <property type="entry name" value="FAD/NAD(P)-binding domain"/>
    <property type="match status" value="1"/>
</dbReference>
<sequence>MNLVAVAEKEQIKGTPVTSLHSSNQLSVGVDGQCRSPAMRFDPSSRYSACRVLYILPSNDFESFVASNLLTLRFSTDVLVIGSGAAGLATALHLSPHARVIVLSKDDIRGGSTNRAQGGVATVSQPADSVDAHVHDTVVAGAGLCNEKIVRYVVSRARQAIAHIEDLGLEFDQQDNGPHLTREGGHTHRRVLHVADTTGHAIATTLINRVLSDVKIRILTKRVAIDVVTTGKPTPNDSQTMGAYVFNAETGNVEVIEARYVVLATGGASKVYQYTSNPDGSTGDGIAMAWRAGCRVANMEFNQFHPTCLYHPDARSFLISEAIRGEGGKLVLGDGKRFMERFDPRAEMAPRDVVARAIDFEMKRLGLECVYLDVTHLPDKKIEQRFPNILKTCLGVGIDMRRDRIPVVPAAHYTCGGVLVDERGQTDIDGLYAVGETAYTGLHGANRLASNSLLECLVFARSVADDIANEISDNRDNRGDIPDWDESRVTDSDENVILSHNWSELRRCMWNYVGIVRTNKRLERAARRIGLLKQEVHDYYSNYRVNSDLIELRNLIHVAELMVQAAQWRRESRGLHYTLDYPQSRPDARPSILYPVVDPLDVLQPINRYTNHSKSR</sequence>
<evidence type="ECO:0000256" key="2">
    <source>
        <dbReference type="ARBA" id="ARBA00004950"/>
    </source>
</evidence>
<dbReference type="SUPFAM" id="SSF56425">
    <property type="entry name" value="Succinate dehydrogenase/fumarate reductase flavoprotein, catalytic domain"/>
    <property type="match status" value="1"/>
</dbReference>
<reference evidence="11" key="1">
    <citation type="submission" date="2018-05" db="EMBL/GenBank/DDBJ databases">
        <authorList>
            <person name="Lanie J.A."/>
            <person name="Ng W.-L."/>
            <person name="Kazmierczak K.M."/>
            <person name="Andrzejewski T.M."/>
            <person name="Davidsen T.M."/>
            <person name="Wayne K.J."/>
            <person name="Tettelin H."/>
            <person name="Glass J.I."/>
            <person name="Rusch D."/>
            <person name="Podicherti R."/>
            <person name="Tsui H.-C.T."/>
            <person name="Winkler M.E."/>
        </authorList>
    </citation>
    <scope>NUCLEOTIDE SEQUENCE</scope>
</reference>
<dbReference type="InterPro" id="IPR036188">
    <property type="entry name" value="FAD/NAD-bd_sf"/>
</dbReference>
<evidence type="ECO:0000256" key="1">
    <source>
        <dbReference type="ARBA" id="ARBA00001974"/>
    </source>
</evidence>
<comment type="pathway">
    <text evidence="2">Cofactor biosynthesis; NAD(+) biosynthesis; iminoaspartate from L-aspartate (oxidase route): step 1/1.</text>
</comment>
<dbReference type="UniPathway" id="UPA00253">
    <property type="reaction ID" value="UER00326"/>
</dbReference>
<accession>A0A381QYW5</accession>
<protein>
    <recommendedName>
        <fullName evidence="4">L-aspartate oxidase</fullName>
        <ecNumber evidence="4">1.4.3.16</ecNumber>
    </recommendedName>
</protein>
<evidence type="ECO:0000256" key="6">
    <source>
        <dbReference type="ARBA" id="ARBA00022642"/>
    </source>
</evidence>
<evidence type="ECO:0000313" key="11">
    <source>
        <dbReference type="EMBL" id="SUZ84641.1"/>
    </source>
</evidence>